<comment type="caution">
    <text evidence="3">The sequence shown here is derived from an EMBL/GenBank/DDBJ whole genome shotgun (WGS) entry which is preliminary data.</text>
</comment>
<protein>
    <submittedName>
        <fullName evidence="3">Uncharacterized protein</fullName>
    </submittedName>
</protein>
<reference evidence="4" key="1">
    <citation type="journal article" date="2019" name="Int. J. Syst. Evol. Microbiol.">
        <title>The Global Catalogue of Microorganisms (GCM) 10K type strain sequencing project: providing services to taxonomists for standard genome sequencing and annotation.</title>
        <authorList>
            <consortium name="The Broad Institute Genomics Platform"/>
            <consortium name="The Broad Institute Genome Sequencing Center for Infectious Disease"/>
            <person name="Wu L."/>
            <person name="Ma J."/>
        </authorList>
    </citation>
    <scope>NUCLEOTIDE SEQUENCE [LARGE SCALE GENOMIC DNA]</scope>
    <source>
        <strain evidence="4">JCM 18715</strain>
    </source>
</reference>
<feature type="compositionally biased region" description="Basic and acidic residues" evidence="1">
    <location>
        <begin position="114"/>
        <end position="128"/>
    </location>
</feature>
<evidence type="ECO:0000256" key="2">
    <source>
        <dbReference type="SAM" id="SignalP"/>
    </source>
</evidence>
<feature type="region of interest" description="Disordered" evidence="1">
    <location>
        <begin position="114"/>
        <end position="142"/>
    </location>
</feature>
<feature type="chain" id="PRO_5047044383" evidence="2">
    <location>
        <begin position="24"/>
        <end position="142"/>
    </location>
</feature>
<gene>
    <name evidence="3" type="ORF">GCM10025770_13640</name>
</gene>
<accession>A0ABP9QIS4</accession>
<evidence type="ECO:0000313" key="4">
    <source>
        <dbReference type="Proteomes" id="UP001500547"/>
    </source>
</evidence>
<feature type="signal peptide" evidence="2">
    <location>
        <begin position="1"/>
        <end position="23"/>
    </location>
</feature>
<feature type="compositionally biased region" description="Basic residues" evidence="1">
    <location>
        <begin position="129"/>
        <end position="142"/>
    </location>
</feature>
<dbReference type="RefSeq" id="WP_345532130.1">
    <property type="nucleotide sequence ID" value="NZ_BAABLD010000007.1"/>
</dbReference>
<keyword evidence="4" id="KW-1185">Reference proteome</keyword>
<dbReference type="EMBL" id="BAABLD010000007">
    <property type="protein sequence ID" value="GAA5162656.1"/>
    <property type="molecule type" value="Genomic_DNA"/>
</dbReference>
<evidence type="ECO:0000313" key="3">
    <source>
        <dbReference type="EMBL" id="GAA5162656.1"/>
    </source>
</evidence>
<sequence length="142" mass="15988">MSKNWQSTLACLAIMSLPLSTQAADVGVSVRIGQPGFYGRIDIGGAPPPVLIMPEPLIIRRPPPNVRYAPIYLRVPPGHEKHWDKHCRRYNACGRPVYFVRDDWYEDTYVPHYRERHGPSGADNDRGPGKGHGRSHGKHGRD</sequence>
<proteinExistence type="predicted"/>
<organism evidence="3 4">
    <name type="scientific">Viridibacterium curvum</name>
    <dbReference type="NCBI Taxonomy" id="1101404"/>
    <lineage>
        <taxon>Bacteria</taxon>
        <taxon>Pseudomonadati</taxon>
        <taxon>Pseudomonadota</taxon>
        <taxon>Betaproteobacteria</taxon>
        <taxon>Rhodocyclales</taxon>
        <taxon>Rhodocyclaceae</taxon>
        <taxon>Viridibacterium</taxon>
    </lineage>
</organism>
<name>A0ABP9QIS4_9RHOO</name>
<keyword evidence="2" id="KW-0732">Signal</keyword>
<evidence type="ECO:0000256" key="1">
    <source>
        <dbReference type="SAM" id="MobiDB-lite"/>
    </source>
</evidence>
<dbReference type="Proteomes" id="UP001500547">
    <property type="component" value="Unassembled WGS sequence"/>
</dbReference>